<organism evidence="3 4">
    <name type="scientific">Tetrahymena thermophila (strain SB210)</name>
    <dbReference type="NCBI Taxonomy" id="312017"/>
    <lineage>
        <taxon>Eukaryota</taxon>
        <taxon>Sar</taxon>
        <taxon>Alveolata</taxon>
        <taxon>Ciliophora</taxon>
        <taxon>Intramacronucleata</taxon>
        <taxon>Oligohymenophorea</taxon>
        <taxon>Hymenostomatida</taxon>
        <taxon>Tetrahymenina</taxon>
        <taxon>Tetrahymenidae</taxon>
        <taxon>Tetrahymena</taxon>
    </lineage>
</organism>
<sequence>MSDINQQTNLKCENQDLGSSIQYRYDDEMLPEQELELRNLYFEEALKQIQNQKSQKQAKQICGDVVESVCRRIYKSSIAFGKDHNDIILDQSQSIYIHPNEKIENNIQKQKLKEQLRVKQVLMEKIQFVDQDINRIISDIETPKLRNNKKQVKELTEEEKKEKMEFLKLKIKERNEREKQRQKRYQEEEELILLEEQQKKQQEENEKKQRGTIKRKEIQERLEHLKIQSLEREEKFKQENELIKKVKSELPLYEKLQKKASLIEIENLQEKKKRLAEIRDFHKPINPDELKEHEKRFYENLRALSEKSQSQKIKTNNDYKVSYISGVYKKIKEERKQYLEILKHPEELEKNKGPNLLERIQEYSKTSIKKPKIDLSKQQEMNQLVESLKHKPNYKWFVEKKRDKSTSVPSNKTEAIEQENSQSKTQNLSDISPRKLGKDYLSKLKERRLRNVSDISHKQGADNLENDNPYQQKFKTSMTSKEKKISQMQSHQKKENPFQNQSYTNSTFATSKIDYLKELKVINKDAKQISEVQRIIQNNTLNREQKAQQLLLHAEKLEKQAIRKEKLLRAQGNNISDLNVESSLDNQIVDTYINAIRTKFALLENPS</sequence>
<dbReference type="HOGENOM" id="CLU_461188_0_0_1"/>
<dbReference type="GeneID" id="7835973"/>
<feature type="coiled-coil region" evidence="1">
    <location>
        <begin position="547"/>
        <end position="574"/>
    </location>
</feature>
<dbReference type="AlphaFoldDB" id="Q24C01"/>
<feature type="region of interest" description="Disordered" evidence="2">
    <location>
        <begin position="400"/>
        <end position="434"/>
    </location>
</feature>
<evidence type="ECO:0000313" key="4">
    <source>
        <dbReference type="Proteomes" id="UP000009168"/>
    </source>
</evidence>
<protein>
    <submittedName>
        <fullName evidence="3">Uncharacterized protein</fullName>
    </submittedName>
</protein>
<dbReference type="InParanoid" id="Q24C01"/>
<evidence type="ECO:0000256" key="1">
    <source>
        <dbReference type="SAM" id="Coils"/>
    </source>
</evidence>
<reference evidence="4" key="1">
    <citation type="journal article" date="2006" name="PLoS Biol.">
        <title>Macronuclear genome sequence of the ciliate Tetrahymena thermophila, a model eukaryote.</title>
        <authorList>
            <person name="Eisen J.A."/>
            <person name="Coyne R.S."/>
            <person name="Wu M."/>
            <person name="Wu D."/>
            <person name="Thiagarajan M."/>
            <person name="Wortman J.R."/>
            <person name="Badger J.H."/>
            <person name="Ren Q."/>
            <person name="Amedeo P."/>
            <person name="Jones K.M."/>
            <person name="Tallon L.J."/>
            <person name="Delcher A.L."/>
            <person name="Salzberg S.L."/>
            <person name="Silva J.C."/>
            <person name="Haas B.J."/>
            <person name="Majoros W.H."/>
            <person name="Farzad M."/>
            <person name="Carlton J.M."/>
            <person name="Smith R.K. Jr."/>
            <person name="Garg J."/>
            <person name="Pearlman R.E."/>
            <person name="Karrer K.M."/>
            <person name="Sun L."/>
            <person name="Manning G."/>
            <person name="Elde N.C."/>
            <person name="Turkewitz A.P."/>
            <person name="Asai D.J."/>
            <person name="Wilkes D.E."/>
            <person name="Wang Y."/>
            <person name="Cai H."/>
            <person name="Collins K."/>
            <person name="Stewart B.A."/>
            <person name="Lee S.R."/>
            <person name="Wilamowska K."/>
            <person name="Weinberg Z."/>
            <person name="Ruzzo W.L."/>
            <person name="Wloga D."/>
            <person name="Gaertig J."/>
            <person name="Frankel J."/>
            <person name="Tsao C.-C."/>
            <person name="Gorovsky M.A."/>
            <person name="Keeling P.J."/>
            <person name="Waller R.F."/>
            <person name="Patron N.J."/>
            <person name="Cherry J.M."/>
            <person name="Stover N.A."/>
            <person name="Krieger C.J."/>
            <person name="del Toro C."/>
            <person name="Ryder H.F."/>
            <person name="Williamson S.C."/>
            <person name="Barbeau R.A."/>
            <person name="Hamilton E.P."/>
            <person name="Orias E."/>
        </authorList>
    </citation>
    <scope>NUCLEOTIDE SEQUENCE [LARGE SCALE GENOMIC DNA]</scope>
    <source>
        <strain evidence="4">SB210</strain>
    </source>
</reference>
<feature type="compositionally biased region" description="Polar residues" evidence="2">
    <location>
        <begin position="406"/>
        <end position="430"/>
    </location>
</feature>
<feature type="coiled-coil region" evidence="1">
    <location>
        <begin position="145"/>
        <end position="278"/>
    </location>
</feature>
<name>Q24C01_TETTS</name>
<dbReference type="Proteomes" id="UP000009168">
    <property type="component" value="Unassembled WGS sequence"/>
</dbReference>
<accession>Q24C01</accession>
<keyword evidence="1" id="KW-0175">Coiled coil</keyword>
<keyword evidence="4" id="KW-1185">Reference proteome</keyword>
<evidence type="ECO:0000313" key="3">
    <source>
        <dbReference type="EMBL" id="EAS05301.2"/>
    </source>
</evidence>
<dbReference type="KEGG" id="tet:TTHERM_01020690"/>
<dbReference type="EMBL" id="GG662374">
    <property type="protein sequence ID" value="EAS05301.2"/>
    <property type="molecule type" value="Genomic_DNA"/>
</dbReference>
<proteinExistence type="predicted"/>
<gene>
    <name evidence="3" type="ORF">TTHERM_01020690</name>
</gene>
<evidence type="ECO:0000256" key="2">
    <source>
        <dbReference type="SAM" id="MobiDB-lite"/>
    </source>
</evidence>
<dbReference type="RefSeq" id="XP_001025546.2">
    <property type="nucleotide sequence ID" value="XM_001025546.2"/>
</dbReference>